<evidence type="ECO:0000313" key="5">
    <source>
        <dbReference type="Proteomes" id="UP000243459"/>
    </source>
</evidence>
<dbReference type="GO" id="GO:0005085">
    <property type="term" value="F:guanyl-nucleotide exchange factor activity"/>
    <property type="evidence" value="ECO:0007669"/>
    <property type="project" value="UniProtKB-UniRule"/>
</dbReference>
<accession>A0A5P1E8U9</accession>
<dbReference type="InterPro" id="IPR038937">
    <property type="entry name" value="RopGEF"/>
</dbReference>
<dbReference type="OMA" id="FMTTYAT"/>
<protein>
    <recommendedName>
        <fullName evidence="3">PRONE domain-containing protein</fullName>
    </recommendedName>
</protein>
<dbReference type="PANTHER" id="PTHR33101">
    <property type="entry name" value="ROP GUANINE NUCLEOTIDE EXCHANGE FACTOR 1"/>
    <property type="match status" value="1"/>
</dbReference>
<keyword evidence="1 2" id="KW-0344">Guanine-nucleotide releasing factor</keyword>
<dbReference type="Pfam" id="PF03759">
    <property type="entry name" value="PRONE"/>
    <property type="match status" value="1"/>
</dbReference>
<feature type="domain" description="PRONE" evidence="3">
    <location>
        <begin position="1"/>
        <end position="50"/>
    </location>
</feature>
<dbReference type="EMBL" id="CM007387">
    <property type="protein sequence ID" value="ONK62163.1"/>
    <property type="molecule type" value="Genomic_DNA"/>
</dbReference>
<dbReference type="Proteomes" id="UP000243459">
    <property type="component" value="Chromosome 7"/>
</dbReference>
<dbReference type="AlphaFoldDB" id="A0A5P1E8U9"/>
<evidence type="ECO:0000313" key="4">
    <source>
        <dbReference type="EMBL" id="ONK62163.1"/>
    </source>
</evidence>
<dbReference type="Gramene" id="ONK62163">
    <property type="protein sequence ID" value="ONK62163"/>
    <property type="gene ID" value="A4U43_C07F1040"/>
</dbReference>
<sequence>MCKIQFNKDIGKSILESYSRVLESLAFNIAARIDDLLYVDDLTKHSDQKNATIPYSISVSSTPYATAYGTPSFSPVPLISLARGEKTPFSIRKGHNQGFSVKKVLSDYLNGETRGRNDSTVINISAPIPRMNES</sequence>
<dbReference type="PROSITE" id="PS51334">
    <property type="entry name" value="PRONE"/>
    <property type="match status" value="1"/>
</dbReference>
<organism evidence="4 5">
    <name type="scientific">Asparagus officinalis</name>
    <name type="common">Garden asparagus</name>
    <dbReference type="NCBI Taxonomy" id="4686"/>
    <lineage>
        <taxon>Eukaryota</taxon>
        <taxon>Viridiplantae</taxon>
        <taxon>Streptophyta</taxon>
        <taxon>Embryophyta</taxon>
        <taxon>Tracheophyta</taxon>
        <taxon>Spermatophyta</taxon>
        <taxon>Magnoliopsida</taxon>
        <taxon>Liliopsida</taxon>
        <taxon>Asparagales</taxon>
        <taxon>Asparagaceae</taxon>
        <taxon>Asparagoideae</taxon>
        <taxon>Asparagus</taxon>
    </lineage>
</organism>
<keyword evidence="5" id="KW-1185">Reference proteome</keyword>
<reference evidence="5" key="1">
    <citation type="journal article" date="2017" name="Nat. Commun.">
        <title>The asparagus genome sheds light on the origin and evolution of a young Y chromosome.</title>
        <authorList>
            <person name="Harkess A."/>
            <person name="Zhou J."/>
            <person name="Xu C."/>
            <person name="Bowers J.E."/>
            <person name="Van der Hulst R."/>
            <person name="Ayyampalayam S."/>
            <person name="Mercati F."/>
            <person name="Riccardi P."/>
            <person name="McKain M.R."/>
            <person name="Kakrana A."/>
            <person name="Tang H."/>
            <person name="Ray J."/>
            <person name="Groenendijk J."/>
            <person name="Arikit S."/>
            <person name="Mathioni S.M."/>
            <person name="Nakano M."/>
            <person name="Shan H."/>
            <person name="Telgmann-Rauber A."/>
            <person name="Kanno A."/>
            <person name="Yue Z."/>
            <person name="Chen H."/>
            <person name="Li W."/>
            <person name="Chen Y."/>
            <person name="Xu X."/>
            <person name="Zhang Y."/>
            <person name="Luo S."/>
            <person name="Chen H."/>
            <person name="Gao J."/>
            <person name="Mao Z."/>
            <person name="Pires J.C."/>
            <person name="Luo M."/>
            <person name="Kudrna D."/>
            <person name="Wing R.A."/>
            <person name="Meyers B.C."/>
            <person name="Yi K."/>
            <person name="Kong H."/>
            <person name="Lavrijsen P."/>
            <person name="Sunseri F."/>
            <person name="Falavigna A."/>
            <person name="Ye Y."/>
            <person name="Leebens-Mack J.H."/>
            <person name="Chen G."/>
        </authorList>
    </citation>
    <scope>NUCLEOTIDE SEQUENCE [LARGE SCALE GENOMIC DNA]</scope>
    <source>
        <strain evidence="5">cv. DH0086</strain>
    </source>
</reference>
<proteinExistence type="predicted"/>
<gene>
    <name evidence="4" type="ORF">A4U43_C07F1040</name>
</gene>
<evidence type="ECO:0000259" key="3">
    <source>
        <dbReference type="PROSITE" id="PS51334"/>
    </source>
</evidence>
<dbReference type="Gene3D" id="1.20.58.2010">
    <property type="entry name" value="PRONE domain, subdomain 1"/>
    <property type="match status" value="1"/>
</dbReference>
<dbReference type="PANTHER" id="PTHR33101:SF14">
    <property type="entry name" value="ROP GUANINE NUCLEOTIDE EXCHANGE FACTOR 7"/>
    <property type="match status" value="1"/>
</dbReference>
<dbReference type="InterPro" id="IPR005512">
    <property type="entry name" value="PRONE_dom"/>
</dbReference>
<evidence type="ECO:0000256" key="1">
    <source>
        <dbReference type="ARBA" id="ARBA00022658"/>
    </source>
</evidence>
<name>A0A5P1E8U9_ASPOF</name>
<evidence type="ECO:0000256" key="2">
    <source>
        <dbReference type="PROSITE-ProRule" id="PRU00663"/>
    </source>
</evidence>